<dbReference type="AlphaFoldDB" id="A0A1H6WRZ5"/>
<sequence>MLKMLLKGVPVNYPPDISLNLIYENPFFFNDRIPSNHSLNFVLPPTNHNLKLFNRPDRMNSFNSFKEYDGFEIYFGTVRILSGVLVVQEFERDIKCFFRGSVITDGMRSPLFQLPMTYYGFGTDTSSNNLFSPDFWASGYRELIQPTLFNNSDFCAPVMRIAGEPWPYLNNPNEIPKSAGNFATLKQYINFFNAREEQYVLFGSSSPVHTVVFPFPRARYIFEAFFDGRLDVNPFASGELQKIVLSSTYHPRYNESLLSIRRGILLDGYSSGGEAPDNFFYLNSFLPSLPGNELVRELLKLVAATMFPSGNGFRIRTNADILADTDVVNWDAKRINRLAISKREGQSYAYGYGQATPGIEEFDGVEVDSVLELFNYQVPSEGEIDVYVRDTKELWTKRLREKADPADPQRFLFELKGSGLGAAPSEDAGGFDMKPNLEPVRMGIHEYWHEDSNSNGIELGSWYVPEFTGNRLTRPERPQIGLFHGARESFSTLTGSQSSPNLYPLMTPHNYDAHGNRLGDLSLEWEGPDGLLANFHSAYRDYIAAEKRFIRGLFLLNALDLKNMNLSRKVYLRGMNFFIERINITIRQKKIEPAQVDLVQADL</sequence>
<gene>
    <name evidence="1" type="ORF">SAMN05192553_102664</name>
</gene>
<protein>
    <submittedName>
        <fullName evidence="1">Uncharacterized protein</fullName>
    </submittedName>
</protein>
<keyword evidence="2" id="KW-1185">Reference proteome</keyword>
<dbReference type="Proteomes" id="UP000199403">
    <property type="component" value="Unassembled WGS sequence"/>
</dbReference>
<evidence type="ECO:0000313" key="2">
    <source>
        <dbReference type="Proteomes" id="UP000199403"/>
    </source>
</evidence>
<dbReference type="OrthoDB" id="1287238at2"/>
<dbReference type="RefSeq" id="WP_092171883.1">
    <property type="nucleotide sequence ID" value="NZ_FNZH01000002.1"/>
</dbReference>
<accession>A0A1H6WRZ5</accession>
<name>A0A1H6WRZ5_9BACT</name>
<proteinExistence type="predicted"/>
<organism evidence="1 2">
    <name type="scientific">Cyclobacterium xiamenense</name>
    <dbReference type="NCBI Taxonomy" id="1297121"/>
    <lineage>
        <taxon>Bacteria</taxon>
        <taxon>Pseudomonadati</taxon>
        <taxon>Bacteroidota</taxon>
        <taxon>Cytophagia</taxon>
        <taxon>Cytophagales</taxon>
        <taxon>Cyclobacteriaceae</taxon>
        <taxon>Cyclobacterium</taxon>
    </lineage>
</organism>
<dbReference type="STRING" id="1416801.SAMN05192553_102664"/>
<reference evidence="2" key="1">
    <citation type="submission" date="2016-10" db="EMBL/GenBank/DDBJ databases">
        <authorList>
            <person name="Varghese N."/>
            <person name="Submissions S."/>
        </authorList>
    </citation>
    <scope>NUCLEOTIDE SEQUENCE [LARGE SCALE GENOMIC DNA]</scope>
    <source>
        <strain evidence="2">IBRC-M 10761</strain>
    </source>
</reference>
<evidence type="ECO:0000313" key="1">
    <source>
        <dbReference type="EMBL" id="SEJ15580.1"/>
    </source>
</evidence>
<dbReference type="EMBL" id="FNZH01000002">
    <property type="protein sequence ID" value="SEJ15580.1"/>
    <property type="molecule type" value="Genomic_DNA"/>
</dbReference>